<organism evidence="1 2">
    <name type="scientific">Roseomonas elaeocarpi</name>
    <dbReference type="NCBI Taxonomy" id="907779"/>
    <lineage>
        <taxon>Bacteria</taxon>
        <taxon>Pseudomonadati</taxon>
        <taxon>Pseudomonadota</taxon>
        <taxon>Alphaproteobacteria</taxon>
        <taxon>Acetobacterales</taxon>
        <taxon>Roseomonadaceae</taxon>
        <taxon>Roseomonas</taxon>
    </lineage>
</organism>
<dbReference type="RefSeq" id="WP_377043553.1">
    <property type="nucleotide sequence ID" value="NZ_JBHLUN010000005.1"/>
</dbReference>
<gene>
    <name evidence="1" type="ORF">ACFFGY_06160</name>
</gene>
<dbReference type="InterPro" id="IPR012337">
    <property type="entry name" value="RNaseH-like_sf"/>
</dbReference>
<dbReference type="SUPFAM" id="SSF53098">
    <property type="entry name" value="Ribonuclease H-like"/>
    <property type="match status" value="1"/>
</dbReference>
<keyword evidence="2" id="KW-1185">Reference proteome</keyword>
<evidence type="ECO:0000313" key="1">
    <source>
        <dbReference type="EMBL" id="MFC0407825.1"/>
    </source>
</evidence>
<evidence type="ECO:0000313" key="2">
    <source>
        <dbReference type="Proteomes" id="UP001589865"/>
    </source>
</evidence>
<name>A0ABV6JQS8_9PROT</name>
<reference evidence="1 2" key="1">
    <citation type="submission" date="2024-09" db="EMBL/GenBank/DDBJ databases">
        <authorList>
            <person name="Sun Q."/>
            <person name="Mori K."/>
        </authorList>
    </citation>
    <scope>NUCLEOTIDE SEQUENCE [LARGE SCALE GENOMIC DNA]</scope>
    <source>
        <strain evidence="1 2">TBRC 5777</strain>
    </source>
</reference>
<protein>
    <submittedName>
        <fullName evidence="1">DNA polymerase III subunit epsilon</fullName>
    </submittedName>
</protein>
<dbReference type="EMBL" id="JBHLUN010000005">
    <property type="protein sequence ID" value="MFC0407825.1"/>
    <property type="molecule type" value="Genomic_DNA"/>
</dbReference>
<dbReference type="Proteomes" id="UP001589865">
    <property type="component" value="Unassembled WGS sequence"/>
</dbReference>
<dbReference type="InterPro" id="IPR036397">
    <property type="entry name" value="RNaseH_sf"/>
</dbReference>
<sequence length="194" mass="21119">MQPIYVVTDTEFDGPVPGRNSLLSIGAAAVDEHGTEVGCFEAVLQPLPEASADPGTLRWFATEPEAWAAATRDPQPAEAVMRRFAGWVRSLPGDPVFAAHPVAVDAAWIDHYLLRFTGDRVMPVPRAEAPLFHDAPLCLHAFAAGRLGWPPHRCRAENYPAEWLGQYPHNHRALDDARGYGRLLARLLGSAPAG</sequence>
<comment type="caution">
    <text evidence="1">The sequence shown here is derived from an EMBL/GenBank/DDBJ whole genome shotgun (WGS) entry which is preliminary data.</text>
</comment>
<dbReference type="Gene3D" id="3.30.420.10">
    <property type="entry name" value="Ribonuclease H-like superfamily/Ribonuclease H"/>
    <property type="match status" value="1"/>
</dbReference>
<proteinExistence type="predicted"/>
<accession>A0ABV6JQS8</accession>